<evidence type="ECO:0000256" key="1">
    <source>
        <dbReference type="ARBA" id="ARBA00022448"/>
    </source>
</evidence>
<keyword evidence="3 5" id="KW-0067">ATP-binding</keyword>
<dbReference type="GO" id="GO:0016887">
    <property type="term" value="F:ATP hydrolysis activity"/>
    <property type="evidence" value="ECO:0007669"/>
    <property type="project" value="InterPro"/>
</dbReference>
<dbReference type="PROSITE" id="PS00211">
    <property type="entry name" value="ABC_TRANSPORTER_1"/>
    <property type="match status" value="1"/>
</dbReference>
<dbReference type="OrthoDB" id="9802264at2"/>
<feature type="domain" description="ABC transporter" evidence="4">
    <location>
        <begin position="6"/>
        <end position="229"/>
    </location>
</feature>
<dbReference type="AlphaFoldDB" id="A0A2U1T431"/>
<dbReference type="GO" id="GO:0022857">
    <property type="term" value="F:transmembrane transporter activity"/>
    <property type="evidence" value="ECO:0007669"/>
    <property type="project" value="TreeGrafter"/>
</dbReference>
<name>A0A2U1T431_9CORY</name>
<protein>
    <submittedName>
        <fullName evidence="5">ABC transporter ATP-binding protein</fullName>
    </submittedName>
</protein>
<dbReference type="InterPro" id="IPR017871">
    <property type="entry name" value="ABC_transporter-like_CS"/>
</dbReference>
<dbReference type="Gene3D" id="3.40.50.300">
    <property type="entry name" value="P-loop containing nucleotide triphosphate hydrolases"/>
    <property type="match status" value="1"/>
</dbReference>
<dbReference type="InterPro" id="IPR003593">
    <property type="entry name" value="AAA+_ATPase"/>
</dbReference>
<dbReference type="PANTHER" id="PTHR24220:SF685">
    <property type="entry name" value="ABC TRANSPORTER RELATED"/>
    <property type="match status" value="1"/>
</dbReference>
<dbReference type="SMART" id="SM00382">
    <property type="entry name" value="AAA"/>
    <property type="match status" value="1"/>
</dbReference>
<dbReference type="CDD" id="cd03255">
    <property type="entry name" value="ABC_MJ0796_LolCDE_FtsE"/>
    <property type="match status" value="1"/>
</dbReference>
<dbReference type="KEGG" id="cyz:C3B44_11330"/>
<dbReference type="PROSITE" id="PS50893">
    <property type="entry name" value="ABC_TRANSPORTER_2"/>
    <property type="match status" value="1"/>
</dbReference>
<dbReference type="Pfam" id="PF00005">
    <property type="entry name" value="ABC_tran"/>
    <property type="match status" value="1"/>
</dbReference>
<dbReference type="GO" id="GO:0005524">
    <property type="term" value="F:ATP binding"/>
    <property type="evidence" value="ECO:0007669"/>
    <property type="project" value="UniProtKB-KW"/>
</dbReference>
<accession>A0A2U1T431</accession>
<dbReference type="InterPro" id="IPR027417">
    <property type="entry name" value="P-loop_NTPase"/>
</dbReference>
<evidence type="ECO:0000256" key="3">
    <source>
        <dbReference type="ARBA" id="ARBA00022840"/>
    </source>
</evidence>
<dbReference type="PANTHER" id="PTHR24220">
    <property type="entry name" value="IMPORT ATP-BINDING PROTEIN"/>
    <property type="match status" value="1"/>
</dbReference>
<gene>
    <name evidence="5" type="ORF">DF222_11095</name>
</gene>
<proteinExistence type="predicted"/>
<keyword evidence="6" id="KW-1185">Reference proteome</keyword>
<keyword evidence="2" id="KW-0547">Nucleotide-binding</keyword>
<dbReference type="InterPro" id="IPR015854">
    <property type="entry name" value="ABC_transpr_LolD-like"/>
</dbReference>
<dbReference type="GO" id="GO:0005886">
    <property type="term" value="C:plasma membrane"/>
    <property type="evidence" value="ECO:0007669"/>
    <property type="project" value="TreeGrafter"/>
</dbReference>
<dbReference type="InterPro" id="IPR017911">
    <property type="entry name" value="MacB-like_ATP-bd"/>
</dbReference>
<evidence type="ECO:0000313" key="5">
    <source>
        <dbReference type="EMBL" id="PWC00751.1"/>
    </source>
</evidence>
<sequence>MTSPILDLHDITVTYPDGTETITALDRARLEAHGGTMTAVVGESGSGKSTLLAVAGGLTVPDSGRAAVAGERLDGASDAERTRIRREHIGFIFQNPGLIGAMNVRDQLLVTDHLRGRSLRRDRAEQLLDAVGLADHADRRITELSGGQRQRVGIARALMASPELLLADEPTSALDAERSRSVLELLRSLVDDLNLACVVVTHDRSNLQMFDEVVEVIDGRATAISTVAH</sequence>
<evidence type="ECO:0000259" key="4">
    <source>
        <dbReference type="PROSITE" id="PS50893"/>
    </source>
</evidence>
<dbReference type="RefSeq" id="WP_108432453.1">
    <property type="nucleotide sequence ID" value="NZ_CP026947.1"/>
</dbReference>
<comment type="caution">
    <text evidence="5">The sequence shown here is derived from an EMBL/GenBank/DDBJ whole genome shotgun (WGS) entry which is preliminary data.</text>
</comment>
<evidence type="ECO:0000313" key="6">
    <source>
        <dbReference type="Proteomes" id="UP000244989"/>
    </source>
</evidence>
<organism evidence="5 6">
    <name type="scientific">Corynebacterium yudongzhengii</name>
    <dbReference type="NCBI Taxonomy" id="2080740"/>
    <lineage>
        <taxon>Bacteria</taxon>
        <taxon>Bacillati</taxon>
        <taxon>Actinomycetota</taxon>
        <taxon>Actinomycetes</taxon>
        <taxon>Mycobacteriales</taxon>
        <taxon>Corynebacteriaceae</taxon>
        <taxon>Corynebacterium</taxon>
    </lineage>
</organism>
<evidence type="ECO:0000256" key="2">
    <source>
        <dbReference type="ARBA" id="ARBA00022741"/>
    </source>
</evidence>
<reference evidence="6" key="1">
    <citation type="submission" date="2018-04" db="EMBL/GenBank/DDBJ databases">
        <authorList>
            <person name="Liu S."/>
            <person name="Wang Z."/>
            <person name="Li J."/>
        </authorList>
    </citation>
    <scope>NUCLEOTIDE SEQUENCE [LARGE SCALE GENOMIC DNA]</scope>
    <source>
        <strain evidence="6">2189</strain>
    </source>
</reference>
<dbReference type="Proteomes" id="UP000244989">
    <property type="component" value="Unassembled WGS sequence"/>
</dbReference>
<dbReference type="EMBL" id="QEEZ01000035">
    <property type="protein sequence ID" value="PWC00751.1"/>
    <property type="molecule type" value="Genomic_DNA"/>
</dbReference>
<dbReference type="SUPFAM" id="SSF52540">
    <property type="entry name" value="P-loop containing nucleoside triphosphate hydrolases"/>
    <property type="match status" value="1"/>
</dbReference>
<dbReference type="InterPro" id="IPR003439">
    <property type="entry name" value="ABC_transporter-like_ATP-bd"/>
</dbReference>
<keyword evidence="1" id="KW-0813">Transport</keyword>